<dbReference type="InterPro" id="IPR001387">
    <property type="entry name" value="Cro/C1-type_HTH"/>
</dbReference>
<dbReference type="Proteomes" id="UP001165074">
    <property type="component" value="Unassembled WGS sequence"/>
</dbReference>
<dbReference type="RefSeq" id="WP_349497801.1">
    <property type="nucleotide sequence ID" value="NZ_BSTK01000001.1"/>
</dbReference>
<dbReference type="EMBL" id="BSTK01000001">
    <property type="protein sequence ID" value="GLY83059.1"/>
    <property type="molecule type" value="Genomic_DNA"/>
</dbReference>
<sequence>MSGGMLMGFVAGSASVIFAGVLTSLVTAEAAGWIDALPMVLLRLARRRLPESSRDDLYDEWTAELHAALHGTEGRPLSRLLLGVRLAAGLLRTARRIADELGPARRSVHDQEDDHVAADVGSLAVDLPAIAMSPQAMRGPTVLRIILGAQLRRLREMRRITCGEAAMALQVTESEIVQMERGRTKFRSADFANLLTLYGITNQQDRTALLELADRSNDPGWWHRYADILPSWFEVYIGLEEAASSIRIFETKSVPGLLQTEEYARNAILLGHPLASGHEIEQRVGLLMRRQALLTAPPPNLWAVVDEAALRRPIGGRSLMRNQIKHLIDLSESCQTVLQIAPFHIGGQAVAGGGPFSILRFAEPDLPDVVYLKQLTSALYLDKRADVERYAAAMEQVACLSEPATKTTELLSRILREI</sequence>
<evidence type="ECO:0000313" key="2">
    <source>
        <dbReference type="EMBL" id="GLY83059.1"/>
    </source>
</evidence>
<evidence type="ECO:0000259" key="1">
    <source>
        <dbReference type="PROSITE" id="PS50943"/>
    </source>
</evidence>
<dbReference type="Pfam" id="PF13560">
    <property type="entry name" value="HTH_31"/>
    <property type="match status" value="1"/>
</dbReference>
<gene>
    <name evidence="2" type="ORF">Airi02_009890</name>
</gene>
<dbReference type="InterPro" id="IPR010982">
    <property type="entry name" value="Lambda_DNA-bd_dom_sf"/>
</dbReference>
<accession>A0A9W6RWF6</accession>
<dbReference type="Gene3D" id="1.10.260.40">
    <property type="entry name" value="lambda repressor-like DNA-binding domains"/>
    <property type="match status" value="1"/>
</dbReference>
<dbReference type="SUPFAM" id="SSF47413">
    <property type="entry name" value="lambda repressor-like DNA-binding domains"/>
    <property type="match status" value="1"/>
</dbReference>
<keyword evidence="3" id="KW-1185">Reference proteome</keyword>
<dbReference type="AlphaFoldDB" id="A0A9W6RWF6"/>
<dbReference type="Pfam" id="PF19054">
    <property type="entry name" value="DUF5753"/>
    <property type="match status" value="1"/>
</dbReference>
<protein>
    <recommendedName>
        <fullName evidence="1">HTH cro/C1-type domain-containing protein</fullName>
    </recommendedName>
</protein>
<comment type="caution">
    <text evidence="2">The sequence shown here is derived from an EMBL/GenBank/DDBJ whole genome shotgun (WGS) entry which is preliminary data.</text>
</comment>
<dbReference type="GO" id="GO:0003677">
    <property type="term" value="F:DNA binding"/>
    <property type="evidence" value="ECO:0007669"/>
    <property type="project" value="InterPro"/>
</dbReference>
<dbReference type="PROSITE" id="PS50943">
    <property type="entry name" value="HTH_CROC1"/>
    <property type="match status" value="1"/>
</dbReference>
<dbReference type="InterPro" id="IPR043917">
    <property type="entry name" value="DUF5753"/>
</dbReference>
<name>A0A9W6RWF6_9ACTN</name>
<feature type="domain" description="HTH cro/C1-type" evidence="1">
    <location>
        <begin position="151"/>
        <end position="204"/>
    </location>
</feature>
<dbReference type="CDD" id="cd00093">
    <property type="entry name" value="HTH_XRE"/>
    <property type="match status" value="1"/>
</dbReference>
<evidence type="ECO:0000313" key="3">
    <source>
        <dbReference type="Proteomes" id="UP001165074"/>
    </source>
</evidence>
<organism evidence="2 3">
    <name type="scientific">Actinoallomurus iriomotensis</name>
    <dbReference type="NCBI Taxonomy" id="478107"/>
    <lineage>
        <taxon>Bacteria</taxon>
        <taxon>Bacillati</taxon>
        <taxon>Actinomycetota</taxon>
        <taxon>Actinomycetes</taxon>
        <taxon>Streptosporangiales</taxon>
        <taxon>Thermomonosporaceae</taxon>
        <taxon>Actinoallomurus</taxon>
    </lineage>
</organism>
<reference evidence="2" key="1">
    <citation type="submission" date="2023-03" db="EMBL/GenBank/DDBJ databases">
        <title>Actinoallomurus iriomotensis NBRC 103684.</title>
        <authorList>
            <person name="Ichikawa N."/>
            <person name="Sato H."/>
            <person name="Tonouchi N."/>
        </authorList>
    </citation>
    <scope>NUCLEOTIDE SEQUENCE</scope>
    <source>
        <strain evidence="2">NBRC 103684</strain>
    </source>
</reference>
<proteinExistence type="predicted"/>